<dbReference type="GO" id="GO:0071555">
    <property type="term" value="P:cell wall organization"/>
    <property type="evidence" value="ECO:0007669"/>
    <property type="project" value="UniProtKB-KW"/>
</dbReference>
<keyword evidence="3" id="KW-0964">Secreted</keyword>
<dbReference type="GO" id="GO:0000272">
    <property type="term" value="P:polysaccharide catabolic process"/>
    <property type="evidence" value="ECO:0007669"/>
    <property type="project" value="UniProtKB-KW"/>
</dbReference>
<evidence type="ECO:0000256" key="5">
    <source>
        <dbReference type="ARBA" id="ARBA00022801"/>
    </source>
</evidence>
<evidence type="ECO:0000256" key="11">
    <source>
        <dbReference type="ARBA" id="ARBA00023326"/>
    </source>
</evidence>
<comment type="subcellular location">
    <subcellularLocation>
        <location evidence="1">Secreted</location>
    </subcellularLocation>
</comment>
<accession>A0A6A6ULU4</accession>
<evidence type="ECO:0000256" key="6">
    <source>
        <dbReference type="ARBA" id="ARBA00023157"/>
    </source>
</evidence>
<dbReference type="EC" id="3.2.1.67" evidence="13"/>
<name>A0A6A6ULU4_9PEZI</name>
<evidence type="ECO:0000256" key="4">
    <source>
        <dbReference type="ARBA" id="ARBA00022729"/>
    </source>
</evidence>
<dbReference type="GO" id="GO:0004650">
    <property type="term" value="F:polygalacturonase activity"/>
    <property type="evidence" value="ECO:0007669"/>
    <property type="project" value="InterPro"/>
</dbReference>
<dbReference type="SUPFAM" id="SSF51126">
    <property type="entry name" value="Pectin lyase-like"/>
    <property type="match status" value="1"/>
</dbReference>
<keyword evidence="4 16" id="KW-0732">Signal</keyword>
<sequence>MQSFALSLVSSLAFLWSLALASPDQQLQINTVGDVKECTVTPAGPGKDDVPAILKAFKECNYGGRVLFPKGQRYWIATKLNPVVDTIEIDWQGEWKASSTAHSFSDGGNSYPIEFQNHAAGFILGGKNIKIDGHGTGGIHGNGDVWYNDEEAKTRPGRPMPFVLVNVTDVVVKNFYVIQPQLWAINIMGGKNLEFENIYVNATATRAPWGKNWVQNTDGFDTMDAKDVKLTNFVYQGGDDCIAIKPRSYNIEVRNATCRGGNGMAIGSLGQYQEDSTVENVLVKDVKIIRYNEDMHNCAYIKTWIGESVEQKGYESAGKPRGGGWGIVRNITFSNFDIDGADGAPSINQDNGNNGKHAGSSKMEVSQIVFENFRGHLNGRSSVTSSINCSKVKPCFDIEYRNFKLRPKKGAEGFGTGKCKNIKPGSVKGLAGEGCS</sequence>
<evidence type="ECO:0000256" key="3">
    <source>
        <dbReference type="ARBA" id="ARBA00022525"/>
    </source>
</evidence>
<feature type="signal peptide" evidence="16">
    <location>
        <begin position="1"/>
        <end position="21"/>
    </location>
</feature>
<proteinExistence type="inferred from homology"/>
<evidence type="ECO:0000256" key="10">
    <source>
        <dbReference type="ARBA" id="ARBA00023316"/>
    </source>
</evidence>
<comment type="catalytic activity">
    <reaction evidence="14">
        <text>[(1-&gt;4)-alpha-D-galacturonosyl](n) + H2O = alpha-D-galacturonate + [(1-&gt;4)-alpha-D-galacturonosyl](n-1)</text>
        <dbReference type="Rhea" id="RHEA:14117"/>
        <dbReference type="Rhea" id="RHEA-COMP:14570"/>
        <dbReference type="Rhea" id="RHEA-COMP:14572"/>
        <dbReference type="ChEBI" id="CHEBI:15377"/>
        <dbReference type="ChEBI" id="CHEBI:58658"/>
        <dbReference type="ChEBI" id="CHEBI:140523"/>
        <dbReference type="EC" id="3.2.1.67"/>
    </reaction>
</comment>
<comment type="function">
    <text evidence="12">Specific in hydrolyzing the terminal glycosidic bond of polygalacturonic acid and oligogalacturonates.</text>
</comment>
<dbReference type="InterPro" id="IPR012334">
    <property type="entry name" value="Pectin_lyas_fold"/>
</dbReference>
<evidence type="ECO:0000256" key="13">
    <source>
        <dbReference type="ARBA" id="ARBA00038933"/>
    </source>
</evidence>
<keyword evidence="11" id="KW-0624">Polysaccharide degradation</keyword>
<keyword evidence="7" id="KW-0325">Glycoprotein</keyword>
<evidence type="ECO:0000256" key="7">
    <source>
        <dbReference type="ARBA" id="ARBA00023180"/>
    </source>
</evidence>
<comment type="similarity">
    <text evidence="2 15">Belongs to the glycosyl hydrolase 28 family.</text>
</comment>
<dbReference type="InterPro" id="IPR011050">
    <property type="entry name" value="Pectin_lyase_fold/virulence"/>
</dbReference>
<dbReference type="PANTHER" id="PTHR31736:SF12">
    <property type="entry name" value="EXO-POLYGALACTURONASE, PUTATIVE-RELATED"/>
    <property type="match status" value="1"/>
</dbReference>
<keyword evidence="8" id="KW-0119">Carbohydrate metabolism</keyword>
<gene>
    <name evidence="17" type="ORF">BT63DRAFT_411370</name>
</gene>
<feature type="chain" id="PRO_5025546795" description="galacturonan 1,4-alpha-galacturonidase" evidence="16">
    <location>
        <begin position="22"/>
        <end position="436"/>
    </location>
</feature>
<evidence type="ECO:0000256" key="8">
    <source>
        <dbReference type="ARBA" id="ARBA00023277"/>
    </source>
</evidence>
<evidence type="ECO:0000256" key="12">
    <source>
        <dbReference type="ARBA" id="ARBA00037312"/>
    </source>
</evidence>
<dbReference type="GO" id="GO:0047911">
    <property type="term" value="F:galacturan 1,4-alpha-galacturonidase activity"/>
    <property type="evidence" value="ECO:0007669"/>
    <property type="project" value="UniProtKB-EC"/>
</dbReference>
<evidence type="ECO:0000313" key="18">
    <source>
        <dbReference type="Proteomes" id="UP000799302"/>
    </source>
</evidence>
<dbReference type="InterPro" id="IPR000743">
    <property type="entry name" value="Glyco_hydro_28"/>
</dbReference>
<reference evidence="17" key="1">
    <citation type="journal article" date="2020" name="Stud. Mycol.">
        <title>101 Dothideomycetes genomes: a test case for predicting lifestyles and emergence of pathogens.</title>
        <authorList>
            <person name="Haridas S."/>
            <person name="Albert R."/>
            <person name="Binder M."/>
            <person name="Bloem J."/>
            <person name="Labutti K."/>
            <person name="Salamov A."/>
            <person name="Andreopoulos B."/>
            <person name="Baker S."/>
            <person name="Barry K."/>
            <person name="Bills G."/>
            <person name="Bluhm B."/>
            <person name="Cannon C."/>
            <person name="Castanera R."/>
            <person name="Culley D."/>
            <person name="Daum C."/>
            <person name="Ezra D."/>
            <person name="Gonzalez J."/>
            <person name="Henrissat B."/>
            <person name="Kuo A."/>
            <person name="Liang C."/>
            <person name="Lipzen A."/>
            <person name="Lutzoni F."/>
            <person name="Magnuson J."/>
            <person name="Mondo S."/>
            <person name="Nolan M."/>
            <person name="Ohm R."/>
            <person name="Pangilinan J."/>
            <person name="Park H.-J."/>
            <person name="Ramirez L."/>
            <person name="Alfaro M."/>
            <person name="Sun H."/>
            <person name="Tritt A."/>
            <person name="Yoshinaga Y."/>
            <person name="Zwiers L.-H."/>
            <person name="Turgeon B."/>
            <person name="Goodwin S."/>
            <person name="Spatafora J."/>
            <person name="Crous P."/>
            <person name="Grigoriev I."/>
        </authorList>
    </citation>
    <scope>NUCLEOTIDE SEQUENCE</scope>
    <source>
        <strain evidence="17">CBS 115976</strain>
    </source>
</reference>
<evidence type="ECO:0000256" key="1">
    <source>
        <dbReference type="ARBA" id="ARBA00004613"/>
    </source>
</evidence>
<keyword evidence="6" id="KW-1015">Disulfide bond</keyword>
<dbReference type="Pfam" id="PF00295">
    <property type="entry name" value="Glyco_hydro_28"/>
    <property type="match status" value="1"/>
</dbReference>
<evidence type="ECO:0000256" key="16">
    <source>
        <dbReference type="SAM" id="SignalP"/>
    </source>
</evidence>
<keyword evidence="9 15" id="KW-0326">Glycosidase</keyword>
<keyword evidence="5 15" id="KW-0378">Hydrolase</keyword>
<dbReference type="Proteomes" id="UP000799302">
    <property type="component" value="Unassembled WGS sequence"/>
</dbReference>
<dbReference type="Gene3D" id="2.160.20.10">
    <property type="entry name" value="Single-stranded right-handed beta-helix, Pectin lyase-like"/>
    <property type="match status" value="1"/>
</dbReference>
<evidence type="ECO:0000256" key="2">
    <source>
        <dbReference type="ARBA" id="ARBA00008834"/>
    </source>
</evidence>
<evidence type="ECO:0000256" key="14">
    <source>
        <dbReference type="ARBA" id="ARBA00048766"/>
    </source>
</evidence>
<protein>
    <recommendedName>
        <fullName evidence="13">galacturonan 1,4-alpha-galacturonidase</fullName>
        <ecNumber evidence="13">3.2.1.67</ecNumber>
    </recommendedName>
</protein>
<evidence type="ECO:0000256" key="9">
    <source>
        <dbReference type="ARBA" id="ARBA00023295"/>
    </source>
</evidence>
<evidence type="ECO:0000256" key="15">
    <source>
        <dbReference type="RuleBase" id="RU361169"/>
    </source>
</evidence>
<evidence type="ECO:0000313" key="17">
    <source>
        <dbReference type="EMBL" id="KAF2672058.1"/>
    </source>
</evidence>
<keyword evidence="18" id="KW-1185">Reference proteome</keyword>
<organism evidence="17 18">
    <name type="scientific">Microthyrium microscopicum</name>
    <dbReference type="NCBI Taxonomy" id="703497"/>
    <lineage>
        <taxon>Eukaryota</taxon>
        <taxon>Fungi</taxon>
        <taxon>Dikarya</taxon>
        <taxon>Ascomycota</taxon>
        <taxon>Pezizomycotina</taxon>
        <taxon>Dothideomycetes</taxon>
        <taxon>Dothideomycetes incertae sedis</taxon>
        <taxon>Microthyriales</taxon>
        <taxon>Microthyriaceae</taxon>
        <taxon>Microthyrium</taxon>
    </lineage>
</organism>
<dbReference type="GO" id="GO:0005576">
    <property type="term" value="C:extracellular region"/>
    <property type="evidence" value="ECO:0007669"/>
    <property type="project" value="UniProtKB-SubCell"/>
</dbReference>
<dbReference type="EMBL" id="MU004232">
    <property type="protein sequence ID" value="KAF2672058.1"/>
    <property type="molecule type" value="Genomic_DNA"/>
</dbReference>
<dbReference type="AlphaFoldDB" id="A0A6A6ULU4"/>
<keyword evidence="10" id="KW-0961">Cell wall biogenesis/degradation</keyword>
<dbReference type="PANTHER" id="PTHR31736">
    <property type="match status" value="1"/>
</dbReference>
<dbReference type="OrthoDB" id="339764at2759"/>